<evidence type="ECO:0000313" key="4">
    <source>
        <dbReference type="EMBL" id="CAK9144886.1"/>
    </source>
</evidence>
<comment type="similarity">
    <text evidence="1">Belongs to the PPR family. P subfamily.</text>
</comment>
<dbReference type="AlphaFoldDB" id="A0ABC8RIS9"/>
<evidence type="ECO:0000256" key="3">
    <source>
        <dbReference type="PROSITE-ProRule" id="PRU00708"/>
    </source>
</evidence>
<dbReference type="InterPro" id="IPR051114">
    <property type="entry name" value="Mito_RNA_Proc_CCM1"/>
</dbReference>
<dbReference type="NCBIfam" id="TIGR00756">
    <property type="entry name" value="PPR"/>
    <property type="match status" value="6"/>
</dbReference>
<dbReference type="PROSITE" id="PS51375">
    <property type="entry name" value="PPR"/>
    <property type="match status" value="5"/>
</dbReference>
<dbReference type="PANTHER" id="PTHR47934:SF8">
    <property type="entry name" value="PENTACOTRIPEPTIDE-REPEAT REGION OF PRORP DOMAIN-CONTAINING PROTEIN"/>
    <property type="match status" value="1"/>
</dbReference>
<reference evidence="4 5" key="1">
    <citation type="submission" date="2024-02" db="EMBL/GenBank/DDBJ databases">
        <authorList>
            <person name="Vignale AGUSTIN F."/>
            <person name="Sosa J E."/>
            <person name="Modenutti C."/>
        </authorList>
    </citation>
    <scope>NUCLEOTIDE SEQUENCE [LARGE SCALE GENOMIC DNA]</scope>
</reference>
<dbReference type="Pfam" id="PF01535">
    <property type="entry name" value="PPR"/>
    <property type="match status" value="4"/>
</dbReference>
<dbReference type="InterPro" id="IPR002885">
    <property type="entry name" value="PPR_rpt"/>
</dbReference>
<evidence type="ECO:0008006" key="6">
    <source>
        <dbReference type="Google" id="ProtNLM"/>
    </source>
</evidence>
<protein>
    <recommendedName>
        <fullName evidence="6">Pentatricopeptide repeat-containing protein</fullName>
    </recommendedName>
</protein>
<evidence type="ECO:0000313" key="5">
    <source>
        <dbReference type="Proteomes" id="UP001642360"/>
    </source>
</evidence>
<organism evidence="4 5">
    <name type="scientific">Ilex paraguariensis</name>
    <name type="common">yerba mate</name>
    <dbReference type="NCBI Taxonomy" id="185542"/>
    <lineage>
        <taxon>Eukaryota</taxon>
        <taxon>Viridiplantae</taxon>
        <taxon>Streptophyta</taxon>
        <taxon>Embryophyta</taxon>
        <taxon>Tracheophyta</taxon>
        <taxon>Spermatophyta</taxon>
        <taxon>Magnoliopsida</taxon>
        <taxon>eudicotyledons</taxon>
        <taxon>Gunneridae</taxon>
        <taxon>Pentapetalae</taxon>
        <taxon>asterids</taxon>
        <taxon>campanulids</taxon>
        <taxon>Aquifoliales</taxon>
        <taxon>Aquifoliaceae</taxon>
        <taxon>Ilex</taxon>
    </lineage>
</organism>
<evidence type="ECO:0000256" key="1">
    <source>
        <dbReference type="ARBA" id="ARBA00007626"/>
    </source>
</evidence>
<gene>
    <name evidence="4" type="ORF">ILEXP_LOCUS12661</name>
</gene>
<dbReference type="Pfam" id="PF13041">
    <property type="entry name" value="PPR_2"/>
    <property type="match status" value="2"/>
</dbReference>
<feature type="repeat" description="PPR" evidence="3">
    <location>
        <begin position="249"/>
        <end position="283"/>
    </location>
</feature>
<proteinExistence type="inferred from homology"/>
<dbReference type="Gene3D" id="1.25.40.10">
    <property type="entry name" value="Tetratricopeptide repeat domain"/>
    <property type="match status" value="3"/>
</dbReference>
<evidence type="ECO:0000256" key="2">
    <source>
        <dbReference type="ARBA" id="ARBA00022737"/>
    </source>
</evidence>
<feature type="repeat" description="PPR" evidence="3">
    <location>
        <begin position="454"/>
        <end position="488"/>
    </location>
</feature>
<feature type="repeat" description="PPR" evidence="3">
    <location>
        <begin position="419"/>
        <end position="453"/>
    </location>
</feature>
<accession>A0ABC8RIS9</accession>
<comment type="caution">
    <text evidence="4">The sequence shown here is derived from an EMBL/GenBank/DDBJ whole genome shotgun (WGS) entry which is preliminary data.</text>
</comment>
<dbReference type="Proteomes" id="UP001642360">
    <property type="component" value="Unassembled WGS sequence"/>
</dbReference>
<name>A0ABC8RIS9_9AQUA</name>
<dbReference type="PANTHER" id="PTHR47934">
    <property type="entry name" value="PENTATRICOPEPTIDE REPEAT-CONTAINING PROTEIN PET309, MITOCHONDRIAL"/>
    <property type="match status" value="1"/>
</dbReference>
<feature type="repeat" description="PPR" evidence="3">
    <location>
        <begin position="349"/>
        <end position="383"/>
    </location>
</feature>
<keyword evidence="5" id="KW-1185">Reference proteome</keyword>
<sequence length="593" mass="67062">MLSNTRTRHGALYLCSNLCKVFIASFSGNPISTTHKLTFQTPKPITQEPTQITKNLSFVPTVSSTEVSRIPDSVSASVANSICSILSNPGPEKSNLDTLLNDFKDRLSSGLVLQILMNYKQLGRIKTLEFFSWAGLQMGFQFDDSVIEYMTDFLGRRKLFDDLKCLLIAISSNNYQVSCRAFAICVRFLGRQGRVQEALCLFEEMESKFRCKPNNLVYNNILYVLCKKEPSGDFVDAAITIFRRIESPDTYSYSNILVGLCKFDRLETALELFQEMGRAGLAPTRSAINVLIRELCSLSSKEGAIGEVRVNHPRRPFTILVPNVSAKSGAIEPAAGVFWKAHELGLLPSAFVINRLISELCRIGRMEEAIGILNVVEERNLRCLEDNYTFVIKALCDHRRVDEVSQIFGRMLSQGFKSKLVVYNSIICMLCKLGRLDDADTVFKIMNKNRCLPDVVTYTALIHAYGEVRNWEAAYSLIIEMLGLGLYPHFHTYSLVDRLLRVHKQMDLSMKLKGKMELQILLKHCKEGQLEKAYEILRSMLEKGVHLPIYIRDAFERAFQKSGKLKIAHKLLEGNRDVICKPKVAEISSSEQI</sequence>
<feature type="repeat" description="PPR" evidence="3">
    <location>
        <begin position="384"/>
        <end position="418"/>
    </location>
</feature>
<dbReference type="InterPro" id="IPR011990">
    <property type="entry name" value="TPR-like_helical_dom_sf"/>
</dbReference>
<dbReference type="EMBL" id="CAUOFW020001431">
    <property type="protein sequence ID" value="CAK9144886.1"/>
    <property type="molecule type" value="Genomic_DNA"/>
</dbReference>
<keyword evidence="2" id="KW-0677">Repeat</keyword>